<organism evidence="1">
    <name type="scientific">Streptomyces sp. R28</name>
    <dbReference type="NCBI Taxonomy" id="3238628"/>
    <lineage>
        <taxon>Bacteria</taxon>
        <taxon>Bacillati</taxon>
        <taxon>Actinomycetota</taxon>
        <taxon>Actinomycetes</taxon>
        <taxon>Kitasatosporales</taxon>
        <taxon>Streptomycetaceae</taxon>
        <taxon>Streptomyces</taxon>
    </lineage>
</organism>
<protein>
    <submittedName>
        <fullName evidence="1">Uncharacterized protein</fullName>
    </submittedName>
</protein>
<name>A0AB39PQ89_9ACTN</name>
<gene>
    <name evidence="1" type="ORF">AB5J49_04495</name>
</gene>
<accession>A0AB39PQ89</accession>
<dbReference type="RefSeq" id="WP_369167165.1">
    <property type="nucleotide sequence ID" value="NZ_CP163439.1"/>
</dbReference>
<reference evidence="1" key="1">
    <citation type="submission" date="2024-07" db="EMBL/GenBank/DDBJ databases">
        <authorList>
            <person name="Yu S.T."/>
        </authorList>
    </citation>
    <scope>NUCLEOTIDE SEQUENCE</scope>
    <source>
        <strain evidence="1">R28</strain>
    </source>
</reference>
<dbReference type="AlphaFoldDB" id="A0AB39PQ89"/>
<dbReference type="EMBL" id="CP163439">
    <property type="protein sequence ID" value="XDQ32664.1"/>
    <property type="molecule type" value="Genomic_DNA"/>
</dbReference>
<sequence length="232" mass="26464">MSTLTQNEQLHLDSLNEIENSPQLESQCSGTELDMPLSIILPEEYNESWEGVRFSEDMLSCYVRFYELGAAWRTVGTLPDVKGEFSLINFNDALESSDPGTESGTTDFQREFLSQLCPIDRTPRSGAGIQTYIRMQADVDELELWYSDIADIGQSPYPPGFIKLDIGYCEYLKALLLTKGTYGWQYLFADISLARRDFLDGANNLKNMLQVFPELFPDRDYSSLRTRLEARL</sequence>
<evidence type="ECO:0000313" key="1">
    <source>
        <dbReference type="EMBL" id="XDQ32664.1"/>
    </source>
</evidence>
<proteinExistence type="predicted"/>